<dbReference type="AlphaFoldDB" id="A0A7D5YMI7"/>
<evidence type="ECO:0000313" key="3">
    <source>
        <dbReference type="Proteomes" id="UP000510686"/>
    </source>
</evidence>
<proteinExistence type="predicted"/>
<dbReference type="Pfam" id="PF00023">
    <property type="entry name" value="Ank"/>
    <property type="match status" value="1"/>
</dbReference>
<keyword evidence="3" id="KW-1185">Reference proteome</keyword>
<dbReference type="Gene3D" id="1.25.40.20">
    <property type="entry name" value="Ankyrin repeat-containing domain"/>
    <property type="match status" value="1"/>
</dbReference>
<dbReference type="InterPro" id="IPR002110">
    <property type="entry name" value="Ankyrin_rpt"/>
</dbReference>
<protein>
    <submittedName>
        <fullName evidence="2">Uncharacterized protein</fullName>
    </submittedName>
</protein>
<evidence type="ECO:0000313" key="2">
    <source>
        <dbReference type="EMBL" id="QLI63841.1"/>
    </source>
</evidence>
<dbReference type="PROSITE" id="PS50088">
    <property type="entry name" value="ANK_REPEAT"/>
    <property type="match status" value="2"/>
</dbReference>
<feature type="repeat" description="ANK" evidence="1">
    <location>
        <begin position="35"/>
        <end position="59"/>
    </location>
</feature>
<name>A0A7D5YMI7_9HYPO</name>
<dbReference type="PRINTS" id="PR01415">
    <property type="entry name" value="ANKYRIN"/>
</dbReference>
<dbReference type="Proteomes" id="UP000510686">
    <property type="component" value="Chromosome 1"/>
</dbReference>
<feature type="repeat" description="ANK" evidence="1">
    <location>
        <begin position="105"/>
        <end position="137"/>
    </location>
</feature>
<dbReference type="PANTHER" id="PTHR34706:SF3">
    <property type="entry name" value="ANKYRIN REPEAT PROTEIN (AFU_ORTHOLOGUE AFUA_7G06200)"/>
    <property type="match status" value="1"/>
</dbReference>
<dbReference type="RefSeq" id="XP_065985660.1">
    <property type="nucleotide sequence ID" value="XM_066129472.1"/>
</dbReference>
<keyword evidence="1" id="KW-0040">ANK repeat</keyword>
<evidence type="ECO:0000256" key="1">
    <source>
        <dbReference type="PROSITE-ProRule" id="PRU00023"/>
    </source>
</evidence>
<organism evidence="2 3">
    <name type="scientific">Metarhizium brunneum</name>
    <dbReference type="NCBI Taxonomy" id="500148"/>
    <lineage>
        <taxon>Eukaryota</taxon>
        <taxon>Fungi</taxon>
        <taxon>Dikarya</taxon>
        <taxon>Ascomycota</taxon>
        <taxon>Pezizomycotina</taxon>
        <taxon>Sordariomycetes</taxon>
        <taxon>Hypocreomycetidae</taxon>
        <taxon>Hypocreales</taxon>
        <taxon>Clavicipitaceae</taxon>
        <taxon>Metarhizium</taxon>
    </lineage>
</organism>
<dbReference type="PROSITE" id="PS50297">
    <property type="entry name" value="ANK_REP_REGION"/>
    <property type="match status" value="2"/>
</dbReference>
<reference evidence="2 3" key="1">
    <citation type="submission" date="2020-07" db="EMBL/GenBank/DDBJ databases">
        <title>Telomere length de novo assembly of all 7 chromosomes of the fungus, Metarhizium brunneum, using a novel assembly pipeline.</title>
        <authorList>
            <person name="Saud z."/>
            <person name="Kortsinoglou A."/>
            <person name="Kouvelis V.N."/>
            <person name="Butt T.M."/>
        </authorList>
    </citation>
    <scope>NUCLEOTIDE SEQUENCE [LARGE SCALE GENOMIC DNA]</scope>
    <source>
        <strain evidence="2 3">4556</strain>
    </source>
</reference>
<dbReference type="GeneID" id="26244431"/>
<dbReference type="SUPFAM" id="SSF48403">
    <property type="entry name" value="Ankyrin repeat"/>
    <property type="match status" value="1"/>
</dbReference>
<dbReference type="KEGG" id="mbrn:26244431"/>
<dbReference type="EMBL" id="CP058932">
    <property type="protein sequence ID" value="QLI63841.1"/>
    <property type="molecule type" value="Genomic_DNA"/>
</dbReference>
<accession>A0A7D5YMI7</accession>
<dbReference type="SMART" id="SM00248">
    <property type="entry name" value="ANK"/>
    <property type="match status" value="3"/>
</dbReference>
<dbReference type="OrthoDB" id="2142040at2759"/>
<sequence length="508" mass="55464">MATSIHTMAGDGTLTESVLKKFLAEGGRVDDQDDNGFTPLSYAARNGRLSVVKLLIKTGGASANARNRNGSIPLYEALSGGTNRHNIIKELIPKTSPAEIEGLSTGKNCLIRAIKQQDADAVKLLIQHGASLEAKDATGKTARQYATESDSLEIQRAVLAPGEKKWVPELVNMLVSLVLFVLAYVDSGSLKGVARGTVSKLYHIGSLQPDPDIAKEIQHPQTVDEFLFDLGDYVKSSNLGQFFPDDDNYLTQVAERAIELKNDPRNKTGKPGDLRALTRLALYQPVFYCDDSGSMFGANSATDKGIRMDAQRALVKRMASIATRLVPDGTGAHLRFINSNNGGDNLTQQQQFDQKMPTEGQGGTNIGGSLHDKVLDPLIYEKLKSKTKLSRPFLIITVTDGCPDPENVDVFKNSIITCLKWLDSYQYPPESVKFLVSQVGDDKESTKFLDSLAGDAAVDQVLHRTAETLDSKYAALRDNEAGLEEWLIKTLMYPIMGDNDAQLGIRIE</sequence>
<dbReference type="Pfam" id="PF12796">
    <property type="entry name" value="Ank_2"/>
    <property type="match status" value="1"/>
</dbReference>
<dbReference type="PANTHER" id="PTHR34706">
    <property type="entry name" value="SLR1338 PROTEIN"/>
    <property type="match status" value="1"/>
</dbReference>
<gene>
    <name evidence="2" type="ORF">G6M90_00g000040</name>
</gene>
<dbReference type="InterPro" id="IPR036770">
    <property type="entry name" value="Ankyrin_rpt-contain_sf"/>
</dbReference>